<sequence>MLVARCTKCGSEFELSESCPNGHPPPYALRVKLRDCEVRDFERFALLPSFVQQLVLTSIEVGEAEGQLLPILLRLRDYGVVVCN</sequence>
<dbReference type="Proteomes" id="UP000554766">
    <property type="component" value="Unassembled WGS sequence"/>
</dbReference>
<dbReference type="EMBL" id="JAAVJF010000004">
    <property type="protein sequence ID" value="NYR16036.1"/>
    <property type="molecule type" value="Genomic_DNA"/>
</dbReference>
<proteinExistence type="predicted"/>
<evidence type="ECO:0000313" key="1">
    <source>
        <dbReference type="EMBL" id="NYR16036.1"/>
    </source>
</evidence>
<comment type="caution">
    <text evidence="1">The sequence shown here is derived from an EMBL/GenBank/DDBJ whole genome shotgun (WGS) entry which is preliminary data.</text>
</comment>
<reference evidence="1 2" key="1">
    <citation type="journal article" date="2020" name="Nat. Commun.">
        <title>The structures of two archaeal type IV pili illuminate evolutionary relationships.</title>
        <authorList>
            <person name="Wang F."/>
            <person name="Baquero D.P."/>
            <person name="Su Z."/>
            <person name="Beltran L.C."/>
            <person name="Prangishvili D."/>
            <person name="Krupovic M."/>
            <person name="Egelman E.H."/>
        </authorList>
    </citation>
    <scope>NUCLEOTIDE SEQUENCE [LARGE SCALE GENOMIC DNA]</scope>
    <source>
        <strain evidence="1 2">2GA</strain>
    </source>
</reference>
<keyword evidence="2" id="KW-1185">Reference proteome</keyword>
<protein>
    <submittedName>
        <fullName evidence="1">Uncharacterized protein</fullName>
    </submittedName>
</protein>
<evidence type="ECO:0000313" key="2">
    <source>
        <dbReference type="Proteomes" id="UP000554766"/>
    </source>
</evidence>
<name>A0A7L4PEF8_9CREN</name>
<accession>A0A7L4PEF8</accession>
<gene>
    <name evidence="1" type="ORF">HC235_08860</name>
</gene>
<dbReference type="AlphaFoldDB" id="A0A7L4PEF8"/>
<organism evidence="1 2">
    <name type="scientific">Pyrobaculum arsenaticum</name>
    <dbReference type="NCBI Taxonomy" id="121277"/>
    <lineage>
        <taxon>Archaea</taxon>
        <taxon>Thermoproteota</taxon>
        <taxon>Thermoprotei</taxon>
        <taxon>Thermoproteales</taxon>
        <taxon>Thermoproteaceae</taxon>
        <taxon>Pyrobaculum</taxon>
    </lineage>
</organism>